<reference evidence="1" key="1">
    <citation type="submission" date="2018-11" db="EMBL/GenBank/DDBJ databases">
        <authorList>
            <consortium name="Pathogen Informatics"/>
        </authorList>
    </citation>
    <scope>NUCLEOTIDE SEQUENCE</scope>
</reference>
<proteinExistence type="predicted"/>
<comment type="caution">
    <text evidence="1">The sequence shown here is derived from an EMBL/GenBank/DDBJ whole genome shotgun (WGS) entry which is preliminary data.</text>
</comment>
<gene>
    <name evidence="1" type="ORF">PXEA_LOCUS35872</name>
</gene>
<accession>A0A3S5B0N1</accession>
<organism evidence="1 2">
    <name type="scientific">Protopolystoma xenopodis</name>
    <dbReference type="NCBI Taxonomy" id="117903"/>
    <lineage>
        <taxon>Eukaryota</taxon>
        <taxon>Metazoa</taxon>
        <taxon>Spiralia</taxon>
        <taxon>Lophotrochozoa</taxon>
        <taxon>Platyhelminthes</taxon>
        <taxon>Monogenea</taxon>
        <taxon>Polyopisthocotylea</taxon>
        <taxon>Polystomatidea</taxon>
        <taxon>Polystomatidae</taxon>
        <taxon>Protopolystoma</taxon>
    </lineage>
</organism>
<dbReference type="EMBL" id="CAAALY010274371">
    <property type="protein sequence ID" value="VEL42432.1"/>
    <property type="molecule type" value="Genomic_DNA"/>
</dbReference>
<name>A0A3S5B0N1_9PLAT</name>
<protein>
    <submittedName>
        <fullName evidence="1">Uncharacterized protein</fullName>
    </submittedName>
</protein>
<evidence type="ECO:0000313" key="2">
    <source>
        <dbReference type="Proteomes" id="UP000784294"/>
    </source>
</evidence>
<dbReference type="AlphaFoldDB" id="A0A3S5B0N1"/>
<sequence>MLRYISMHFLIAIPFSPLSEAAFGHWRHHSLALFSASFRGELPPPTDVWLPLVAGCWVLRLLAFELVWAIPMPSLTGPSAPFHQSSKPKSQPCTTLALVSLVLMHMPFFAIAQISSSAHGPLCPILLYSPFAFASYVQVVRELLVGSRQIRSLTNMFHTDWSSIDSCVNG</sequence>
<dbReference type="Proteomes" id="UP000784294">
    <property type="component" value="Unassembled WGS sequence"/>
</dbReference>
<keyword evidence="2" id="KW-1185">Reference proteome</keyword>
<evidence type="ECO:0000313" key="1">
    <source>
        <dbReference type="EMBL" id="VEL42432.1"/>
    </source>
</evidence>